<evidence type="ECO:0000313" key="2">
    <source>
        <dbReference type="Proteomes" id="UP000041770"/>
    </source>
</evidence>
<dbReference type="EMBL" id="CWQY01000004">
    <property type="protein sequence ID" value="CSC25682.1"/>
    <property type="molecule type" value="Genomic_DNA"/>
</dbReference>
<dbReference type="AlphaFoldDB" id="A0A655XXX9"/>
<evidence type="ECO:0000313" key="1">
    <source>
        <dbReference type="EMBL" id="CSC25682.1"/>
    </source>
</evidence>
<protein>
    <submittedName>
        <fullName evidence="1">Uncharacterized protein</fullName>
    </submittedName>
</protein>
<reference evidence="1 2" key="1">
    <citation type="submission" date="2015-07" db="EMBL/GenBank/DDBJ databases">
        <authorList>
            <consortium name="Pathogen Informatics"/>
        </authorList>
    </citation>
    <scope>NUCLEOTIDE SEQUENCE [LARGE SCALE GENOMIC DNA]</scope>
    <source>
        <strain evidence="1 2">A316</strain>
    </source>
</reference>
<gene>
    <name evidence="1" type="ORF">ERS013200_00985</name>
</gene>
<accession>A0A655XXX9</accession>
<dbReference type="Proteomes" id="UP000041770">
    <property type="component" value="Unassembled WGS sequence"/>
</dbReference>
<proteinExistence type="predicted"/>
<name>A0A655XXX9_VIBCL</name>
<organism evidence="1 2">
    <name type="scientific">Vibrio cholerae</name>
    <dbReference type="NCBI Taxonomy" id="666"/>
    <lineage>
        <taxon>Bacteria</taxon>
        <taxon>Pseudomonadati</taxon>
        <taxon>Pseudomonadota</taxon>
        <taxon>Gammaproteobacteria</taxon>
        <taxon>Vibrionales</taxon>
        <taxon>Vibrionaceae</taxon>
        <taxon>Vibrio</taxon>
    </lineage>
</organism>
<sequence length="61" mass="7219">MHYPLRNTFSGKTLQFLDQMNILQQYTAMLTCRDGVLVIANWRTVVSRKSLCLYGYRHKTH</sequence>